<comment type="function">
    <text evidence="7">Plays an important role in the de novo pathway of purine nucleotide biosynthesis. Catalyzes the first committed step in the biosynthesis of AMP from IMP.</text>
</comment>
<dbReference type="UniPathway" id="UPA00075">
    <property type="reaction ID" value="UER00335"/>
</dbReference>
<dbReference type="SUPFAM" id="SSF52540">
    <property type="entry name" value="P-loop containing nucleoside triphosphate hydrolases"/>
    <property type="match status" value="1"/>
</dbReference>
<feature type="binding site" evidence="7">
    <location>
        <position position="47"/>
    </location>
    <ligand>
        <name>Mg(2+)</name>
        <dbReference type="ChEBI" id="CHEBI:18420"/>
    </ligand>
</feature>
<evidence type="ECO:0000313" key="8">
    <source>
        <dbReference type="EMBL" id="OLP46153.1"/>
    </source>
</evidence>
<proteinExistence type="inferred from homology"/>
<organism evidence="8 9">
    <name type="scientific">Rhizobium oryziradicis</name>
    <dbReference type="NCBI Taxonomy" id="1867956"/>
    <lineage>
        <taxon>Bacteria</taxon>
        <taxon>Pseudomonadati</taxon>
        <taxon>Pseudomonadota</taxon>
        <taxon>Alphaproteobacteria</taxon>
        <taxon>Hyphomicrobiales</taxon>
        <taxon>Rhizobiaceae</taxon>
        <taxon>Rhizobium/Agrobacterium group</taxon>
        <taxon>Rhizobium</taxon>
    </lineage>
</organism>
<evidence type="ECO:0000256" key="5">
    <source>
        <dbReference type="ARBA" id="ARBA00022842"/>
    </source>
</evidence>
<protein>
    <recommendedName>
        <fullName evidence="7">Adenylosuccinate synthetase</fullName>
        <shortName evidence="7">AMPSase</shortName>
        <shortName evidence="7">AdSS</shortName>
        <ecNumber evidence="7">6.3.4.4</ecNumber>
    </recommendedName>
    <alternativeName>
        <fullName evidence="7">IMP--aspartate ligase</fullName>
    </alternativeName>
</protein>
<feature type="binding site" evidence="7">
    <location>
        <begin position="13"/>
        <end position="19"/>
    </location>
    <ligand>
        <name>GTP</name>
        <dbReference type="ChEBI" id="CHEBI:37565"/>
    </ligand>
</feature>
<dbReference type="GO" id="GO:0005737">
    <property type="term" value="C:cytoplasm"/>
    <property type="evidence" value="ECO:0007669"/>
    <property type="project" value="UniProtKB-SubCell"/>
</dbReference>
<dbReference type="SMART" id="SM00788">
    <property type="entry name" value="Adenylsucc_synt"/>
    <property type="match status" value="1"/>
</dbReference>
<comment type="subunit">
    <text evidence="7">Homodimer.</text>
</comment>
<feature type="binding site" description="in other chain" evidence="7">
    <location>
        <position position="135"/>
    </location>
    <ligand>
        <name>IMP</name>
        <dbReference type="ChEBI" id="CHEBI:58053"/>
        <note>ligand shared between dimeric partners</note>
    </ligand>
</feature>
<feature type="binding site" evidence="7">
    <location>
        <position position="14"/>
    </location>
    <ligand>
        <name>Mg(2+)</name>
        <dbReference type="ChEBI" id="CHEBI:18420"/>
    </ligand>
</feature>
<dbReference type="Gene3D" id="1.10.300.10">
    <property type="entry name" value="Adenylosuccinate Synthetase, subunit A, domain 2"/>
    <property type="match status" value="1"/>
</dbReference>
<keyword evidence="7" id="KW-0963">Cytoplasm</keyword>
<dbReference type="Pfam" id="PF00709">
    <property type="entry name" value="Adenylsucc_synt"/>
    <property type="match status" value="1"/>
</dbReference>
<comment type="caution">
    <text evidence="8">The sequence shown here is derived from an EMBL/GenBank/DDBJ whole genome shotgun (WGS) entry which is preliminary data.</text>
</comment>
<dbReference type="STRING" id="1867956.BJF95_03080"/>
<comment type="subcellular location">
    <subcellularLocation>
        <location evidence="7">Cytoplasm</location>
    </subcellularLocation>
</comment>
<dbReference type="InterPro" id="IPR027417">
    <property type="entry name" value="P-loop_NTPase"/>
</dbReference>
<dbReference type="OrthoDB" id="3959406at2"/>
<keyword evidence="6 7" id="KW-0342">GTP-binding</keyword>
<comment type="cofactor">
    <cofactor evidence="7">
        <name>Mg(2+)</name>
        <dbReference type="ChEBI" id="CHEBI:18420"/>
    </cofactor>
    <text evidence="7">Binds 1 Mg(2+) ion per subunit.</text>
</comment>
<dbReference type="GO" id="GO:0005525">
    <property type="term" value="F:GTP binding"/>
    <property type="evidence" value="ECO:0007669"/>
    <property type="project" value="UniProtKB-UniRule"/>
</dbReference>
<evidence type="ECO:0000256" key="4">
    <source>
        <dbReference type="ARBA" id="ARBA00022755"/>
    </source>
</evidence>
<evidence type="ECO:0000256" key="3">
    <source>
        <dbReference type="ARBA" id="ARBA00022741"/>
    </source>
</evidence>
<name>A0A1Q8ZVQ7_9HYPH</name>
<dbReference type="Gene3D" id="3.40.440.10">
    <property type="entry name" value="Adenylosuccinate Synthetase, subunit A, domain 1"/>
    <property type="match status" value="1"/>
</dbReference>
<evidence type="ECO:0000256" key="1">
    <source>
        <dbReference type="ARBA" id="ARBA00022598"/>
    </source>
</evidence>
<comment type="pathway">
    <text evidence="7">Purine metabolism; AMP biosynthesis via de novo pathway; AMP from IMP: step 1/2.</text>
</comment>
<evidence type="ECO:0000313" key="9">
    <source>
        <dbReference type="Proteomes" id="UP000186894"/>
    </source>
</evidence>
<gene>
    <name evidence="7" type="primary">purA</name>
    <name evidence="8" type="ORF">BJF95_03080</name>
</gene>
<evidence type="ECO:0000256" key="7">
    <source>
        <dbReference type="HAMAP-Rule" id="MF_00011"/>
    </source>
</evidence>
<sequence length="407" mass="43662">MKTAFAVIGANWGDEGKGLAVDARASALIQNGHAVTVVRSNGGAQAGHSVVCPNHGRHVFHHIGAGTLAGAATHLSQFFVAHPMMLADELSRIQSLGAPRPPMTIDPRAPITSPWDMAINQALEIARGDKKHGSTGLGFGETIERMEKGPALVAQDLYTRGLAEKLDTIRRDWLPLRKAQLGLIADDSPLGAVLSGTEDAQAVFLRDCEAFVSAVELFADGDLAGDETIVFEGAQGLQLDMNFGRMPHVTRSRTGLANMIRIAKECGITSIHTSYMTRAYATRHGAGPLPHEADTPNALPWLTMEDRTNAPNPWQGTLRLAPLDLDALNRAINADLQEQTWSDISIDPHIGITCLDQINEAAPLIAGGQTLHFTAKDIPLAIGKHVGLKVAMQSWGDCRNKVIMSEN</sequence>
<comment type="similarity">
    <text evidence="7">Belongs to the adenylosuccinate synthetase family.</text>
</comment>
<comment type="catalytic activity">
    <reaction evidence="7">
        <text>IMP + L-aspartate + GTP = N(6)-(1,2-dicarboxyethyl)-AMP + GDP + phosphate + 2 H(+)</text>
        <dbReference type="Rhea" id="RHEA:15753"/>
        <dbReference type="ChEBI" id="CHEBI:15378"/>
        <dbReference type="ChEBI" id="CHEBI:29991"/>
        <dbReference type="ChEBI" id="CHEBI:37565"/>
        <dbReference type="ChEBI" id="CHEBI:43474"/>
        <dbReference type="ChEBI" id="CHEBI:57567"/>
        <dbReference type="ChEBI" id="CHEBI:58053"/>
        <dbReference type="ChEBI" id="CHEBI:58189"/>
        <dbReference type="EC" id="6.3.4.4"/>
    </reaction>
</comment>
<evidence type="ECO:0000256" key="2">
    <source>
        <dbReference type="ARBA" id="ARBA00022723"/>
    </source>
</evidence>
<dbReference type="PANTHER" id="PTHR11846">
    <property type="entry name" value="ADENYLOSUCCINATE SYNTHETASE"/>
    <property type="match status" value="1"/>
</dbReference>
<dbReference type="GO" id="GO:0004019">
    <property type="term" value="F:adenylosuccinate synthase activity"/>
    <property type="evidence" value="ECO:0007669"/>
    <property type="project" value="UniProtKB-UniRule"/>
</dbReference>
<feature type="binding site" evidence="7">
    <location>
        <begin position="47"/>
        <end position="49"/>
    </location>
    <ligand>
        <name>GTP</name>
        <dbReference type="ChEBI" id="CHEBI:37565"/>
    </ligand>
</feature>
<dbReference type="InterPro" id="IPR042110">
    <property type="entry name" value="Adenylosuccinate_synth_dom2"/>
</dbReference>
<dbReference type="PANTHER" id="PTHR11846:SF0">
    <property type="entry name" value="ADENYLOSUCCINATE SYNTHETASE"/>
    <property type="match status" value="1"/>
</dbReference>
<dbReference type="GO" id="GO:0046040">
    <property type="term" value="P:IMP metabolic process"/>
    <property type="evidence" value="ECO:0007669"/>
    <property type="project" value="TreeGrafter"/>
</dbReference>
<feature type="binding site" description="in other chain" evidence="7">
    <location>
        <position position="235"/>
    </location>
    <ligand>
        <name>IMP</name>
        <dbReference type="ChEBI" id="CHEBI:58053"/>
        <note>ligand shared between dimeric partners</note>
    </ligand>
</feature>
<reference evidence="8 9" key="1">
    <citation type="submission" date="2016-09" db="EMBL/GenBank/DDBJ databases">
        <title>Rhizobium oryziradicis sp. nov., isolated from the root of rice.</title>
        <authorList>
            <person name="Zhao J."/>
            <person name="Zhang X."/>
        </authorList>
    </citation>
    <scope>NUCLEOTIDE SEQUENCE [LARGE SCALE GENOMIC DNA]</scope>
    <source>
        <strain evidence="8 9">N19</strain>
    </source>
</reference>
<dbReference type="GO" id="GO:0044208">
    <property type="term" value="P:'de novo' AMP biosynthetic process"/>
    <property type="evidence" value="ECO:0007669"/>
    <property type="project" value="UniProtKB-UniRule"/>
</dbReference>
<dbReference type="AlphaFoldDB" id="A0A1Q8ZVQ7"/>
<feature type="active site" description="Proton acceptor" evidence="7">
    <location>
        <position position="14"/>
    </location>
</feature>
<dbReference type="Proteomes" id="UP000186894">
    <property type="component" value="Unassembled WGS sequence"/>
</dbReference>
<dbReference type="GO" id="GO:0000287">
    <property type="term" value="F:magnesium ion binding"/>
    <property type="evidence" value="ECO:0007669"/>
    <property type="project" value="UniProtKB-UniRule"/>
</dbReference>
<dbReference type="RefSeq" id="WP_075638276.1">
    <property type="nucleotide sequence ID" value="NZ_MKIM01000022.1"/>
</dbReference>
<keyword evidence="1 7" id="KW-0436">Ligase</keyword>
<feature type="active site" description="Proton donor" evidence="7">
    <location>
        <position position="48"/>
    </location>
</feature>
<feature type="binding site" description="in other chain" evidence="7">
    <location>
        <position position="250"/>
    </location>
    <ligand>
        <name>IMP</name>
        <dbReference type="ChEBI" id="CHEBI:58053"/>
        <note>ligand shared between dimeric partners</note>
    </ligand>
</feature>
<feature type="binding site" description="in other chain" evidence="7">
    <location>
        <begin position="14"/>
        <end position="17"/>
    </location>
    <ligand>
        <name>IMP</name>
        <dbReference type="ChEBI" id="CHEBI:58053"/>
        <note>ligand shared between dimeric partners</note>
    </ligand>
</feature>
<keyword evidence="3 7" id="KW-0547">Nucleotide-binding</keyword>
<evidence type="ECO:0000256" key="6">
    <source>
        <dbReference type="ARBA" id="ARBA00023134"/>
    </source>
</evidence>
<keyword evidence="5 7" id="KW-0460">Magnesium</keyword>
<keyword evidence="4 7" id="KW-0658">Purine biosynthesis</keyword>
<dbReference type="InterPro" id="IPR042109">
    <property type="entry name" value="Adenylosuccinate_synth_dom1"/>
</dbReference>
<comment type="caution">
    <text evidence="7">Lacks conserved residue(s) required for the propagation of feature annotation.</text>
</comment>
<keyword evidence="9" id="KW-1185">Reference proteome</keyword>
<dbReference type="InterPro" id="IPR001114">
    <property type="entry name" value="Adenylosuccinate_synthetase"/>
</dbReference>
<dbReference type="HAMAP" id="MF_00011">
    <property type="entry name" value="Adenylosucc_synth"/>
    <property type="match status" value="1"/>
</dbReference>
<dbReference type="EC" id="6.3.4.4" evidence="7"/>
<accession>A0A1Q8ZVQ7</accession>
<keyword evidence="2 7" id="KW-0479">Metal-binding</keyword>
<dbReference type="EMBL" id="MKIM01000022">
    <property type="protein sequence ID" value="OLP46153.1"/>
    <property type="molecule type" value="Genomic_DNA"/>
</dbReference>